<evidence type="ECO:0000313" key="3">
    <source>
        <dbReference type="EMBL" id="PHU36354.1"/>
    </source>
</evidence>
<feature type="transmembrane region" description="Helical" evidence="1">
    <location>
        <begin position="203"/>
        <end position="224"/>
    </location>
</feature>
<feature type="domain" description="Peptidase M56" evidence="2">
    <location>
        <begin position="7"/>
        <end position="279"/>
    </location>
</feature>
<evidence type="ECO:0000259" key="2">
    <source>
        <dbReference type="Pfam" id="PF05569"/>
    </source>
</evidence>
<dbReference type="AlphaFoldDB" id="A0A2G3DZD3"/>
<dbReference type="EMBL" id="PDYG01000134">
    <property type="protein sequence ID" value="PHU36354.1"/>
    <property type="molecule type" value="Genomic_DNA"/>
</dbReference>
<reference evidence="3 4" key="1">
    <citation type="submission" date="2017-10" db="EMBL/GenBank/DDBJ databases">
        <title>Resolving the taxonomy of Roseburia spp., Eubacterium rectale and Agathobacter spp. through phylogenomic analysis.</title>
        <authorList>
            <person name="Sheridan P.O."/>
            <person name="Walker A.W."/>
            <person name="Duncan S.H."/>
            <person name="Scott K.P."/>
            <person name="Toole P.W.O."/>
            <person name="Luis P."/>
            <person name="Flint H.J."/>
        </authorList>
    </citation>
    <scope>NUCLEOTIDE SEQUENCE [LARGE SCALE GENOMIC DNA]</scope>
    <source>
        <strain evidence="3 4">JK623</strain>
    </source>
</reference>
<dbReference type="InterPro" id="IPR008756">
    <property type="entry name" value="Peptidase_M56"/>
</dbReference>
<dbReference type="PANTHER" id="PTHR34978">
    <property type="entry name" value="POSSIBLE SENSOR-TRANSDUCER PROTEIN BLAR"/>
    <property type="match status" value="1"/>
</dbReference>
<dbReference type="RefSeq" id="WP_099386894.1">
    <property type="nucleotide sequence ID" value="NZ_JANSWH010000042.1"/>
</dbReference>
<dbReference type="InterPro" id="IPR052173">
    <property type="entry name" value="Beta-lactam_resp_regulator"/>
</dbReference>
<gene>
    <name evidence="3" type="ORF">CSX02_12275</name>
</gene>
<feature type="transmembrane region" description="Helical" evidence="1">
    <location>
        <begin position="38"/>
        <end position="61"/>
    </location>
</feature>
<dbReference type="Proteomes" id="UP000224563">
    <property type="component" value="Unassembled WGS sequence"/>
</dbReference>
<feature type="transmembrane region" description="Helical" evidence="1">
    <location>
        <begin position="288"/>
        <end position="307"/>
    </location>
</feature>
<proteinExistence type="predicted"/>
<reference evidence="3 4" key="2">
    <citation type="submission" date="2017-10" db="EMBL/GenBank/DDBJ databases">
        <authorList>
            <person name="Banno H."/>
            <person name="Chua N.-H."/>
        </authorList>
    </citation>
    <scope>NUCLEOTIDE SEQUENCE [LARGE SCALE GENOMIC DNA]</scope>
    <source>
        <strain evidence="3 4">JK623</strain>
    </source>
</reference>
<keyword evidence="1" id="KW-0812">Transmembrane</keyword>
<evidence type="ECO:0000256" key="1">
    <source>
        <dbReference type="SAM" id="Phobius"/>
    </source>
</evidence>
<protein>
    <recommendedName>
        <fullName evidence="2">Peptidase M56 domain-containing protein</fullName>
    </recommendedName>
</protein>
<comment type="caution">
    <text evidence="3">The sequence shown here is derived from an EMBL/GenBank/DDBJ whole genome shotgun (WGS) entry which is preliminary data.</text>
</comment>
<dbReference type="CDD" id="cd07341">
    <property type="entry name" value="M56_BlaR1_MecR1_like"/>
    <property type="match status" value="1"/>
</dbReference>
<evidence type="ECO:0000313" key="4">
    <source>
        <dbReference type="Proteomes" id="UP000224563"/>
    </source>
</evidence>
<accession>A0A2G3DZD3</accession>
<dbReference type="Pfam" id="PF05569">
    <property type="entry name" value="Peptidase_M56"/>
    <property type="match status" value="1"/>
</dbReference>
<feature type="transmembrane region" description="Helical" evidence="1">
    <location>
        <begin position="6"/>
        <end position="29"/>
    </location>
</feature>
<sequence>MSAVFLKIMNMSITAGWLILTVILGRLLLKRAPKWIRCILWGMVAIRLICPVSFGSIFSLIPSRETIPENIAAQQEPAINSGIAIVNDMINPVIAESFTKASADSTNSLQSVVPVAATVWICGTVIMLAYALISFIKLKKEVSVCVPVGKCILSCDEVKSPFILGVLRPTIYVPSSVCEETLDLMICHEKAHLQHHDHLWKPLAYLLLAVYWFNPLCWIAYILFGRDLEMACDERVVQNMDKAELVAYSQALLDCSLLRRKIAVCPLGFGEVGVKERVKGVLNYKKPAFLVILCAIIFCIVAGVCLMTDPFSRKENTAAQTDEIDVASLRKKYPEYFDLSTGKGLELYVWEMAQGDYCCSLMSGTNRDKDFEELISLKGASIGEMKAILSTYDIDEDEIIIIPWQNPVSSYLPKWAIQKDGESYNTFENRQHEFCDKIRQMLRLEEGGLSD</sequence>
<name>A0A2G3DZD3_9FIRM</name>
<keyword evidence="4" id="KW-1185">Reference proteome</keyword>
<keyword evidence="1" id="KW-1133">Transmembrane helix</keyword>
<dbReference type="PANTHER" id="PTHR34978:SF3">
    <property type="entry name" value="SLR0241 PROTEIN"/>
    <property type="match status" value="1"/>
</dbReference>
<feature type="transmembrane region" description="Helical" evidence="1">
    <location>
        <begin position="112"/>
        <end position="133"/>
    </location>
</feature>
<keyword evidence="1" id="KW-0472">Membrane</keyword>
<organism evidence="3 4">
    <name type="scientific">Agathobacter ruminis</name>
    <dbReference type="NCBI Taxonomy" id="1712665"/>
    <lineage>
        <taxon>Bacteria</taxon>
        <taxon>Bacillati</taxon>
        <taxon>Bacillota</taxon>
        <taxon>Clostridia</taxon>
        <taxon>Lachnospirales</taxon>
        <taxon>Lachnospiraceae</taxon>
        <taxon>Agathobacter</taxon>
    </lineage>
</organism>